<feature type="domain" description="TauD/TfdA-like" evidence="2">
    <location>
        <begin position="95"/>
        <end position="368"/>
    </location>
</feature>
<dbReference type="PANTHER" id="PTHR10696:SF21">
    <property type="entry name" value="TAUD_TFDA-LIKE DOMAIN-CONTAINING PROTEIN"/>
    <property type="match status" value="1"/>
</dbReference>
<comment type="caution">
    <text evidence="3">The sequence shown here is derived from an EMBL/GenBank/DDBJ whole genome shotgun (WGS) entry which is preliminary data.</text>
</comment>
<evidence type="ECO:0000259" key="2">
    <source>
        <dbReference type="Pfam" id="PF02668"/>
    </source>
</evidence>
<dbReference type="Proteomes" id="UP001438707">
    <property type="component" value="Unassembled WGS sequence"/>
</dbReference>
<keyword evidence="1" id="KW-0560">Oxidoreductase</keyword>
<evidence type="ECO:0000256" key="1">
    <source>
        <dbReference type="ARBA" id="ARBA00023002"/>
    </source>
</evidence>
<dbReference type="InterPro" id="IPR003819">
    <property type="entry name" value="TauD/TfdA-like"/>
</dbReference>
<dbReference type="Pfam" id="PF02668">
    <property type="entry name" value="TauD"/>
    <property type="match status" value="1"/>
</dbReference>
<sequence>MVISADKPLVVAMYCILAFLRRLTWDLQQAQTARRLPVKHQRQIRFTPGSLDCRRTFEIPKQAGDRPEVAEHVESPPDGYLAVFDAHQSPAEADPLEAGQQARQLIDAELPNTGILLIRDTGLSNPESCSRFAQGLGYERMTYEPYGSPRKKMAGMDAVTAVPGQFRQDIHNEMSYNPQPNSKIMFMCLQPAESGGENLLAKTADFTSNISEATLQRFNLKGGVRYLRVYEHPCQASSLMSWDERTGRHSLQDAAQYWADLGFTNIRSRRDGKLFVENKQPACIHHPTSGQPLFFNIAQTSVKPACSTPFQVTYGDGDDIEDWVVAEIIRAHWSSTVALRLEQGDMLVLDNYAALHGRLPYRGERTLLTLLTRD</sequence>
<gene>
    <name evidence="3" type="ORF">WJX74_001576</name>
</gene>
<protein>
    <recommendedName>
        <fullName evidence="2">TauD/TfdA-like domain-containing protein</fullName>
    </recommendedName>
</protein>
<evidence type="ECO:0000313" key="3">
    <source>
        <dbReference type="EMBL" id="KAK9824863.1"/>
    </source>
</evidence>
<dbReference type="SUPFAM" id="SSF51197">
    <property type="entry name" value="Clavaminate synthase-like"/>
    <property type="match status" value="1"/>
</dbReference>
<name>A0AAW1QUD4_9CHLO</name>
<dbReference type="InterPro" id="IPR042098">
    <property type="entry name" value="TauD-like_sf"/>
</dbReference>
<evidence type="ECO:0000313" key="4">
    <source>
        <dbReference type="Proteomes" id="UP001438707"/>
    </source>
</evidence>
<dbReference type="Gene3D" id="3.60.130.10">
    <property type="entry name" value="Clavaminate synthase-like"/>
    <property type="match status" value="1"/>
</dbReference>
<keyword evidence="4" id="KW-1185">Reference proteome</keyword>
<dbReference type="PANTHER" id="PTHR10696">
    <property type="entry name" value="GAMMA-BUTYROBETAINE HYDROXYLASE-RELATED"/>
    <property type="match status" value="1"/>
</dbReference>
<dbReference type="EMBL" id="JALJOS010000027">
    <property type="protein sequence ID" value="KAK9824863.1"/>
    <property type="molecule type" value="Genomic_DNA"/>
</dbReference>
<dbReference type="GO" id="GO:0016491">
    <property type="term" value="F:oxidoreductase activity"/>
    <property type="evidence" value="ECO:0007669"/>
    <property type="project" value="UniProtKB-KW"/>
</dbReference>
<proteinExistence type="predicted"/>
<accession>A0AAW1QUD4</accession>
<reference evidence="3 4" key="1">
    <citation type="journal article" date="2024" name="Nat. Commun.">
        <title>Phylogenomics reveals the evolutionary origins of lichenization in chlorophyte algae.</title>
        <authorList>
            <person name="Puginier C."/>
            <person name="Libourel C."/>
            <person name="Otte J."/>
            <person name="Skaloud P."/>
            <person name="Haon M."/>
            <person name="Grisel S."/>
            <person name="Petersen M."/>
            <person name="Berrin J.G."/>
            <person name="Delaux P.M."/>
            <person name="Dal Grande F."/>
            <person name="Keller J."/>
        </authorList>
    </citation>
    <scope>NUCLEOTIDE SEQUENCE [LARGE SCALE GENOMIC DNA]</scope>
    <source>
        <strain evidence="3 4">SAG 2145</strain>
    </source>
</reference>
<dbReference type="AlphaFoldDB" id="A0AAW1QUD4"/>
<organism evidence="3 4">
    <name type="scientific">Apatococcus lobatus</name>
    <dbReference type="NCBI Taxonomy" id="904363"/>
    <lineage>
        <taxon>Eukaryota</taxon>
        <taxon>Viridiplantae</taxon>
        <taxon>Chlorophyta</taxon>
        <taxon>core chlorophytes</taxon>
        <taxon>Trebouxiophyceae</taxon>
        <taxon>Chlorellales</taxon>
        <taxon>Chlorellaceae</taxon>
        <taxon>Apatococcus</taxon>
    </lineage>
</organism>
<dbReference type="InterPro" id="IPR050411">
    <property type="entry name" value="AlphaKG_dependent_hydroxylases"/>
</dbReference>